<evidence type="ECO:0000313" key="1">
    <source>
        <dbReference type="EMBL" id="PRQ21669.1"/>
    </source>
</evidence>
<dbReference type="AlphaFoldDB" id="A0A2P6PIB6"/>
<sequence>MTVIFCLSMLSIRSSAKLNFRRIESARFRVGWIGIRLLAFSGITSRTNQQAPPSHFGPATPILSPFPSFWNLPRFVFLESASICFLALNLDI</sequence>
<evidence type="ECO:0000313" key="2">
    <source>
        <dbReference type="Proteomes" id="UP000238479"/>
    </source>
</evidence>
<dbReference type="Gramene" id="PRQ21669">
    <property type="protein sequence ID" value="PRQ21669"/>
    <property type="gene ID" value="RchiOBHm_Chr7g0241791"/>
</dbReference>
<dbReference type="EMBL" id="PDCK01000045">
    <property type="protein sequence ID" value="PRQ21669.1"/>
    <property type="molecule type" value="Genomic_DNA"/>
</dbReference>
<proteinExistence type="predicted"/>
<organism evidence="1 2">
    <name type="scientific">Rosa chinensis</name>
    <name type="common">China rose</name>
    <dbReference type="NCBI Taxonomy" id="74649"/>
    <lineage>
        <taxon>Eukaryota</taxon>
        <taxon>Viridiplantae</taxon>
        <taxon>Streptophyta</taxon>
        <taxon>Embryophyta</taxon>
        <taxon>Tracheophyta</taxon>
        <taxon>Spermatophyta</taxon>
        <taxon>Magnoliopsida</taxon>
        <taxon>eudicotyledons</taxon>
        <taxon>Gunneridae</taxon>
        <taxon>Pentapetalae</taxon>
        <taxon>rosids</taxon>
        <taxon>fabids</taxon>
        <taxon>Rosales</taxon>
        <taxon>Rosaceae</taxon>
        <taxon>Rosoideae</taxon>
        <taxon>Rosoideae incertae sedis</taxon>
        <taxon>Rosa</taxon>
    </lineage>
</organism>
<accession>A0A2P6PIB6</accession>
<gene>
    <name evidence="1" type="ORF">RchiOBHm_Chr7g0241791</name>
</gene>
<keyword evidence="2" id="KW-1185">Reference proteome</keyword>
<comment type="caution">
    <text evidence="1">The sequence shown here is derived from an EMBL/GenBank/DDBJ whole genome shotgun (WGS) entry which is preliminary data.</text>
</comment>
<protein>
    <submittedName>
        <fullName evidence="1">Uncharacterized protein</fullName>
    </submittedName>
</protein>
<name>A0A2P6PIB6_ROSCH</name>
<dbReference type="Proteomes" id="UP000238479">
    <property type="component" value="Chromosome 7"/>
</dbReference>
<reference evidence="1 2" key="1">
    <citation type="journal article" date="2018" name="Nat. Genet.">
        <title>The Rosa genome provides new insights in the design of modern roses.</title>
        <authorList>
            <person name="Bendahmane M."/>
        </authorList>
    </citation>
    <scope>NUCLEOTIDE SEQUENCE [LARGE SCALE GENOMIC DNA]</scope>
    <source>
        <strain evidence="2">cv. Old Blush</strain>
    </source>
</reference>